<dbReference type="PANTHER" id="PTHR43369:SF2">
    <property type="entry name" value="PHOSPHORIBOSYLGLYCINAMIDE FORMYLTRANSFERASE"/>
    <property type="match status" value="1"/>
</dbReference>
<evidence type="ECO:0000256" key="4">
    <source>
        <dbReference type="ARBA" id="ARBA00022755"/>
    </source>
</evidence>
<dbReference type="InterPro" id="IPR002376">
    <property type="entry name" value="Formyl_transf_N"/>
</dbReference>
<comment type="pathway">
    <text evidence="1">Purine metabolism; IMP biosynthesis via de novo pathway; N(2)-formyl-N(1)-(5-phospho-D-ribosyl)glycinamide from N(1)-(5-phospho-D-ribosyl)glycinamide (10-formyl THF route): step 1/1.</text>
</comment>
<dbReference type="SUPFAM" id="SSF53328">
    <property type="entry name" value="Formyltransferase"/>
    <property type="match status" value="1"/>
</dbReference>
<evidence type="ECO:0000256" key="2">
    <source>
        <dbReference type="ARBA" id="ARBA00012254"/>
    </source>
</evidence>
<protein>
    <recommendedName>
        <fullName evidence="2">phosphoribosylglycinamide formyltransferase 1</fullName>
        <ecNumber evidence="2">2.1.2.2</ecNumber>
    </recommendedName>
</protein>
<evidence type="ECO:0000259" key="5">
    <source>
        <dbReference type="Pfam" id="PF00551"/>
    </source>
</evidence>
<dbReference type="InterPro" id="IPR036477">
    <property type="entry name" value="Formyl_transf_N_sf"/>
</dbReference>
<reference evidence="6" key="2">
    <citation type="journal article" date="2014" name="ISME J.">
        <title>Microbial stratification in low pH oxic and suboxic macroscopic growths along an acid mine drainage.</title>
        <authorList>
            <person name="Mendez-Garcia C."/>
            <person name="Mesa V."/>
            <person name="Sprenger R.R."/>
            <person name="Richter M."/>
            <person name="Diez M.S."/>
            <person name="Solano J."/>
            <person name="Bargiela R."/>
            <person name="Golyshina O.V."/>
            <person name="Manteca A."/>
            <person name="Ramos J.L."/>
            <person name="Gallego J.R."/>
            <person name="Llorente I."/>
            <person name="Martins Dos Santos V.A."/>
            <person name="Jensen O.N."/>
            <person name="Pelaez A.I."/>
            <person name="Sanchez J."/>
            <person name="Ferrer M."/>
        </authorList>
    </citation>
    <scope>NUCLEOTIDE SEQUENCE</scope>
</reference>
<keyword evidence="3 6" id="KW-0808">Transferase</keyword>
<comment type="caution">
    <text evidence="6">The sequence shown here is derived from an EMBL/GenBank/DDBJ whole genome shotgun (WGS) entry which is preliminary data.</text>
</comment>
<dbReference type="GO" id="GO:0005829">
    <property type="term" value="C:cytosol"/>
    <property type="evidence" value="ECO:0007669"/>
    <property type="project" value="TreeGrafter"/>
</dbReference>
<dbReference type="Pfam" id="PF00551">
    <property type="entry name" value="Formyl_trans_N"/>
    <property type="match status" value="1"/>
</dbReference>
<evidence type="ECO:0000256" key="3">
    <source>
        <dbReference type="ARBA" id="ARBA00022679"/>
    </source>
</evidence>
<dbReference type="PANTHER" id="PTHR43369">
    <property type="entry name" value="PHOSPHORIBOSYLGLYCINAMIDE FORMYLTRANSFERASE"/>
    <property type="match status" value="1"/>
</dbReference>
<name>T1D5W3_9ZZZZ</name>
<evidence type="ECO:0000256" key="1">
    <source>
        <dbReference type="ARBA" id="ARBA00005054"/>
    </source>
</evidence>
<dbReference type="EMBL" id="AUZX01002095">
    <property type="protein sequence ID" value="EQD77665.1"/>
    <property type="molecule type" value="Genomic_DNA"/>
</dbReference>
<sequence length="129" mass="14193">MTQNASTSNTRLAVLISGSGSTLQNLAEYIARGQLSASIVYVISSRPDVYGLIRAEKLGLPRTVINRREFSDTPTFSDAIFQEVLKYNADLVIMAGFLSLLTIPRQFENRVLNIHPHCCPNMGGAECMD</sequence>
<dbReference type="AlphaFoldDB" id="T1D5W3"/>
<dbReference type="GO" id="GO:0004644">
    <property type="term" value="F:phosphoribosylglycinamide formyltransferase activity"/>
    <property type="evidence" value="ECO:0007669"/>
    <property type="project" value="UniProtKB-EC"/>
</dbReference>
<feature type="domain" description="Formyl transferase N-terminal" evidence="5">
    <location>
        <begin position="11"/>
        <end position="126"/>
    </location>
</feature>
<accession>T1D5W3</accession>
<keyword evidence="4" id="KW-0658">Purine biosynthesis</keyword>
<gene>
    <name evidence="6" type="ORF">B1A_02844</name>
</gene>
<organism evidence="6">
    <name type="scientific">mine drainage metagenome</name>
    <dbReference type="NCBI Taxonomy" id="410659"/>
    <lineage>
        <taxon>unclassified sequences</taxon>
        <taxon>metagenomes</taxon>
        <taxon>ecological metagenomes</taxon>
    </lineage>
</organism>
<dbReference type="Gene3D" id="3.40.50.170">
    <property type="entry name" value="Formyl transferase, N-terminal domain"/>
    <property type="match status" value="1"/>
</dbReference>
<reference evidence="6" key="1">
    <citation type="submission" date="2013-08" db="EMBL/GenBank/DDBJ databases">
        <authorList>
            <person name="Mendez C."/>
            <person name="Richter M."/>
            <person name="Ferrer M."/>
            <person name="Sanchez J."/>
        </authorList>
    </citation>
    <scope>NUCLEOTIDE SEQUENCE</scope>
</reference>
<dbReference type="GO" id="GO:0006189">
    <property type="term" value="P:'de novo' IMP biosynthetic process"/>
    <property type="evidence" value="ECO:0007669"/>
    <property type="project" value="TreeGrafter"/>
</dbReference>
<proteinExistence type="predicted"/>
<evidence type="ECO:0000313" key="6">
    <source>
        <dbReference type="EMBL" id="EQD77665.1"/>
    </source>
</evidence>
<dbReference type="EC" id="2.1.2.2" evidence="2"/>